<feature type="modified residue" description="N6-(pyridoxal phosphate)lysine" evidence="9 10">
    <location>
        <position position="220"/>
    </location>
</feature>
<dbReference type="Gene3D" id="3.40.640.10">
    <property type="entry name" value="Type I PLP-dependent aspartate aminotransferase-like (Major domain)"/>
    <property type="match status" value="1"/>
</dbReference>
<evidence type="ECO:0000256" key="8">
    <source>
        <dbReference type="ARBA" id="ARBA00022898"/>
    </source>
</evidence>
<proteinExistence type="inferred from homology"/>
<comment type="cofactor">
    <cofactor evidence="1 9 10">
        <name>pyridoxal 5'-phosphate</name>
        <dbReference type="ChEBI" id="CHEBI:597326"/>
    </cofactor>
</comment>
<dbReference type="GO" id="GO:0032259">
    <property type="term" value="P:methylation"/>
    <property type="evidence" value="ECO:0007669"/>
    <property type="project" value="UniProtKB-KW"/>
</dbReference>
<name>A0A847ESX8_9BACT</name>
<dbReference type="SUPFAM" id="SSF53383">
    <property type="entry name" value="PLP-dependent transferases"/>
    <property type="match status" value="1"/>
</dbReference>
<comment type="subunit">
    <text evidence="4 9">Homodimer.</text>
</comment>
<keyword evidence="8 9" id="KW-0663">Pyridoxal phosphate</keyword>
<dbReference type="EMBL" id="JAAZAL010000048">
    <property type="protein sequence ID" value="NLE30909.1"/>
    <property type="molecule type" value="Genomic_DNA"/>
</dbReference>
<evidence type="ECO:0000256" key="2">
    <source>
        <dbReference type="ARBA" id="ARBA00004496"/>
    </source>
</evidence>
<dbReference type="InterPro" id="IPR015424">
    <property type="entry name" value="PyrdxlP-dep_Trfase"/>
</dbReference>
<feature type="binding site" evidence="9">
    <location>
        <begin position="116"/>
        <end position="118"/>
    </location>
    <ligand>
        <name>(6S)-5,6,7,8-tetrahydrofolate</name>
        <dbReference type="ChEBI" id="CHEBI:57453"/>
    </ligand>
</feature>
<keyword evidence="7 9" id="KW-0808">Transferase</keyword>
<dbReference type="HAMAP" id="MF_00051">
    <property type="entry name" value="SHMT"/>
    <property type="match status" value="1"/>
</dbReference>
<feature type="site" description="Plays an important role in substrate specificity" evidence="9">
    <location>
        <position position="219"/>
    </location>
</feature>
<evidence type="ECO:0000256" key="6">
    <source>
        <dbReference type="ARBA" id="ARBA00022563"/>
    </source>
</evidence>
<accession>A0A847ESX8</accession>
<dbReference type="PIRSF" id="PIRSF000412">
    <property type="entry name" value="SHMT"/>
    <property type="match status" value="1"/>
</dbReference>
<comment type="pathway">
    <text evidence="9">Amino-acid biosynthesis; glycine biosynthesis; glycine from L-serine: step 1/1.</text>
</comment>
<dbReference type="GO" id="GO:0008168">
    <property type="term" value="F:methyltransferase activity"/>
    <property type="evidence" value="ECO:0007669"/>
    <property type="project" value="UniProtKB-KW"/>
</dbReference>
<dbReference type="GO" id="GO:0035999">
    <property type="term" value="P:tetrahydrofolate interconversion"/>
    <property type="evidence" value="ECO:0007669"/>
    <property type="project" value="UniProtKB-UniRule"/>
</dbReference>
<evidence type="ECO:0000256" key="4">
    <source>
        <dbReference type="ARBA" id="ARBA00011738"/>
    </source>
</evidence>
<dbReference type="UniPathway" id="UPA00193"/>
<dbReference type="Pfam" id="PF00464">
    <property type="entry name" value="SHMT"/>
    <property type="match status" value="1"/>
</dbReference>
<reference evidence="12 13" key="1">
    <citation type="journal article" date="2020" name="Biotechnol. Biofuels">
        <title>New insights from the biogas microbiome by comprehensive genome-resolved metagenomics of nearly 1600 species originating from multiple anaerobic digesters.</title>
        <authorList>
            <person name="Campanaro S."/>
            <person name="Treu L."/>
            <person name="Rodriguez-R L.M."/>
            <person name="Kovalovszki A."/>
            <person name="Ziels R.M."/>
            <person name="Maus I."/>
            <person name="Zhu X."/>
            <person name="Kougias P.G."/>
            <person name="Basile A."/>
            <person name="Luo G."/>
            <person name="Schluter A."/>
            <person name="Konstantinidis K.T."/>
            <person name="Angelidaki I."/>
        </authorList>
    </citation>
    <scope>NUCLEOTIDE SEQUENCE [LARGE SCALE GENOMIC DNA]</scope>
    <source>
        <strain evidence="12">AS06rmzACSIP_421</strain>
    </source>
</reference>
<dbReference type="UniPathway" id="UPA00288">
    <property type="reaction ID" value="UER01023"/>
</dbReference>
<comment type="similarity">
    <text evidence="3 9">Belongs to the SHMT family.</text>
</comment>
<comment type="catalytic activity">
    <reaction evidence="9">
        <text>(6R)-5,10-methylene-5,6,7,8-tetrahydrofolate + glycine + H2O = (6S)-5,6,7,8-tetrahydrofolate + L-serine</text>
        <dbReference type="Rhea" id="RHEA:15481"/>
        <dbReference type="ChEBI" id="CHEBI:15377"/>
        <dbReference type="ChEBI" id="CHEBI:15636"/>
        <dbReference type="ChEBI" id="CHEBI:33384"/>
        <dbReference type="ChEBI" id="CHEBI:57305"/>
        <dbReference type="ChEBI" id="CHEBI:57453"/>
        <dbReference type="EC" id="2.1.2.1"/>
    </reaction>
</comment>
<dbReference type="GO" id="GO:0030170">
    <property type="term" value="F:pyridoxal phosphate binding"/>
    <property type="evidence" value="ECO:0007669"/>
    <property type="project" value="UniProtKB-UniRule"/>
</dbReference>
<dbReference type="CDD" id="cd00378">
    <property type="entry name" value="SHMT"/>
    <property type="match status" value="1"/>
</dbReference>
<comment type="caution">
    <text evidence="12">The sequence shown here is derived from an EMBL/GenBank/DDBJ whole genome shotgun (WGS) entry which is preliminary data.</text>
</comment>
<sequence length="409" mass="45390">MYKDIIFEYIGKEAKRQKEGIELIASENYVSSDVLKAMGSILTNKYSEGYPDKRYYGGNKYIDEVEKECISRAKELFKAEHVNVQPYSGSPANLAVHLAFLNPRDKTMGMDLSAGGHLTHGFKVSISGKYFDSVSYGVNKEGYIDYEQVRKIALEHKPKLIWSGFSAYSRIVDWKEFKKIADEVGAILVADIAHVAGLIAAGEYPSPVGIADVVTTTTHKTLRGPRGAMIMCKQEYGEVIDKAVFPGLQGGPHNHTTAGIAVALKEAMTEEFKQYSKQVVLNSKALAKALMDKGYSIVSGGTDNHLFLVDTVKSVNMSGKEVSDILEEVNITLNKNSIPFDERKPWDPSGVRIGTPAITTRGMKEKEMEKIAQYLDRAVKNESEKDRNLIKEEVKTFTKDFPIPGIDNL</sequence>
<dbReference type="EC" id="2.1.2.1" evidence="9"/>
<dbReference type="PROSITE" id="PS00096">
    <property type="entry name" value="SHMT"/>
    <property type="match status" value="1"/>
</dbReference>
<dbReference type="InterPro" id="IPR015422">
    <property type="entry name" value="PyrdxlP-dep_Trfase_small"/>
</dbReference>
<dbReference type="GO" id="GO:0019264">
    <property type="term" value="P:glycine biosynthetic process from serine"/>
    <property type="evidence" value="ECO:0007669"/>
    <property type="project" value="UniProtKB-UniRule"/>
</dbReference>
<dbReference type="InterPro" id="IPR015421">
    <property type="entry name" value="PyrdxlP-dep_Trfase_major"/>
</dbReference>
<comment type="caution">
    <text evidence="9">Lacks conserved residue(s) required for the propagation of feature annotation.</text>
</comment>
<feature type="domain" description="Serine hydroxymethyltransferase-like" evidence="11">
    <location>
        <begin position="6"/>
        <end position="375"/>
    </location>
</feature>
<evidence type="ECO:0000259" key="11">
    <source>
        <dbReference type="Pfam" id="PF00464"/>
    </source>
</evidence>
<comment type="pathway">
    <text evidence="9">One-carbon metabolism; tetrahydrofolate interconversion.</text>
</comment>
<keyword evidence="6 9" id="KW-0554">One-carbon metabolism</keyword>
<dbReference type="Proteomes" id="UP000554004">
    <property type="component" value="Unassembled WGS sequence"/>
</dbReference>
<evidence type="ECO:0000256" key="1">
    <source>
        <dbReference type="ARBA" id="ARBA00001933"/>
    </source>
</evidence>
<evidence type="ECO:0000313" key="13">
    <source>
        <dbReference type="Proteomes" id="UP000554004"/>
    </source>
</evidence>
<evidence type="ECO:0000256" key="7">
    <source>
        <dbReference type="ARBA" id="ARBA00022679"/>
    </source>
</evidence>
<evidence type="ECO:0000256" key="9">
    <source>
        <dbReference type="HAMAP-Rule" id="MF_00051"/>
    </source>
</evidence>
<dbReference type="FunFam" id="3.40.640.10:FF:000001">
    <property type="entry name" value="Serine hydroxymethyltransferase"/>
    <property type="match status" value="1"/>
</dbReference>
<comment type="function">
    <text evidence="9">Catalyzes the reversible interconversion of serine and glycine with tetrahydrofolate (THF) serving as the one-carbon carrier. This reaction serves as the major source of one-carbon groups required for the biosynthesis of purines, thymidylate, methionine, and other important biomolecules. Also exhibits THF-independent aldolase activity toward beta-hydroxyamino acids, producing glycine and aldehydes, via a retro-aldol mechanism.</text>
</comment>
<dbReference type="NCBIfam" id="NF000586">
    <property type="entry name" value="PRK00011.1"/>
    <property type="match status" value="1"/>
</dbReference>
<protein>
    <recommendedName>
        <fullName evidence="9">Serine hydroxymethyltransferase</fullName>
        <shortName evidence="9">SHMT</shortName>
        <shortName evidence="9">Serine methylase</shortName>
        <ecNumber evidence="9">2.1.2.1</ecNumber>
    </recommendedName>
</protein>
<dbReference type="AlphaFoldDB" id="A0A847ESX8"/>
<evidence type="ECO:0000313" key="12">
    <source>
        <dbReference type="EMBL" id="NLE30909.1"/>
    </source>
</evidence>
<organism evidence="12 13">
    <name type="scientific">Candidatus Dojkabacteria bacterium</name>
    <dbReference type="NCBI Taxonomy" id="2099670"/>
    <lineage>
        <taxon>Bacteria</taxon>
        <taxon>Candidatus Dojkabacteria</taxon>
    </lineage>
</organism>
<evidence type="ECO:0000256" key="10">
    <source>
        <dbReference type="PIRSR" id="PIRSR000412-50"/>
    </source>
</evidence>
<gene>
    <name evidence="9" type="primary">glyA</name>
    <name evidence="12" type="ORF">GX618_01375</name>
</gene>
<evidence type="ECO:0000256" key="3">
    <source>
        <dbReference type="ARBA" id="ARBA00006376"/>
    </source>
</evidence>
<dbReference type="GO" id="GO:0004372">
    <property type="term" value="F:glycine hydroxymethyltransferase activity"/>
    <property type="evidence" value="ECO:0007669"/>
    <property type="project" value="UniProtKB-UniRule"/>
</dbReference>
<dbReference type="InterPro" id="IPR039429">
    <property type="entry name" value="SHMT-like_dom"/>
</dbReference>
<dbReference type="InterPro" id="IPR001085">
    <property type="entry name" value="Ser_HO-MeTrfase"/>
</dbReference>
<dbReference type="GO" id="GO:0005737">
    <property type="term" value="C:cytoplasm"/>
    <property type="evidence" value="ECO:0007669"/>
    <property type="project" value="UniProtKB-SubCell"/>
</dbReference>
<dbReference type="Gene3D" id="3.90.1150.10">
    <property type="entry name" value="Aspartate Aminotransferase, domain 1"/>
    <property type="match status" value="1"/>
</dbReference>
<dbReference type="InterPro" id="IPR049943">
    <property type="entry name" value="Ser_HO-MeTrfase-like"/>
</dbReference>
<dbReference type="PANTHER" id="PTHR11680">
    <property type="entry name" value="SERINE HYDROXYMETHYLTRANSFERASE"/>
    <property type="match status" value="1"/>
</dbReference>
<keyword evidence="5 9" id="KW-0963">Cytoplasm</keyword>
<dbReference type="PANTHER" id="PTHR11680:SF35">
    <property type="entry name" value="SERINE HYDROXYMETHYLTRANSFERASE 1"/>
    <property type="match status" value="1"/>
</dbReference>
<keyword evidence="9" id="KW-0028">Amino-acid biosynthesis</keyword>
<dbReference type="InterPro" id="IPR019798">
    <property type="entry name" value="Ser_HO-MeTrfase_PLP_BS"/>
</dbReference>
<evidence type="ECO:0000256" key="5">
    <source>
        <dbReference type="ARBA" id="ARBA00022490"/>
    </source>
</evidence>
<keyword evidence="12" id="KW-0489">Methyltransferase</keyword>
<feature type="binding site" evidence="9">
    <location>
        <position position="112"/>
    </location>
    <ligand>
        <name>(6S)-5,6,7,8-tetrahydrofolate</name>
        <dbReference type="ChEBI" id="CHEBI:57453"/>
    </ligand>
</feature>
<comment type="subcellular location">
    <subcellularLocation>
        <location evidence="2 9">Cytoplasm</location>
    </subcellularLocation>
</comment>